<evidence type="ECO:0000313" key="2">
    <source>
        <dbReference type="Proteomes" id="UP000800093"/>
    </source>
</evidence>
<comment type="caution">
    <text evidence="1">The sequence shown here is derived from an EMBL/GenBank/DDBJ whole genome shotgun (WGS) entry which is preliminary data.</text>
</comment>
<evidence type="ECO:0000313" key="1">
    <source>
        <dbReference type="EMBL" id="KAF2265134.1"/>
    </source>
</evidence>
<gene>
    <name evidence="1" type="ORF">CC78DRAFT_579541</name>
</gene>
<proteinExistence type="predicted"/>
<name>A0A9P4K9C9_9PLEO</name>
<accession>A0A9P4K9C9</accession>
<sequence>MLARNVTVYVLAVTAALRESRRAKPFLACAFPVSATSTRSSAAMANALRGTHRTTSRRRWLNQFANRADFPRWALYLTNSKEQVL</sequence>
<organism evidence="1 2">
    <name type="scientific">Lojkania enalia</name>
    <dbReference type="NCBI Taxonomy" id="147567"/>
    <lineage>
        <taxon>Eukaryota</taxon>
        <taxon>Fungi</taxon>
        <taxon>Dikarya</taxon>
        <taxon>Ascomycota</taxon>
        <taxon>Pezizomycotina</taxon>
        <taxon>Dothideomycetes</taxon>
        <taxon>Pleosporomycetidae</taxon>
        <taxon>Pleosporales</taxon>
        <taxon>Pleosporales incertae sedis</taxon>
        <taxon>Lojkania</taxon>
    </lineage>
</organism>
<dbReference type="AlphaFoldDB" id="A0A9P4K9C9"/>
<keyword evidence="2" id="KW-1185">Reference proteome</keyword>
<dbReference type="Proteomes" id="UP000800093">
    <property type="component" value="Unassembled WGS sequence"/>
</dbReference>
<dbReference type="EMBL" id="ML986610">
    <property type="protein sequence ID" value="KAF2265134.1"/>
    <property type="molecule type" value="Genomic_DNA"/>
</dbReference>
<reference evidence="2" key="1">
    <citation type="journal article" date="2020" name="Stud. Mycol.">
        <title>101 Dothideomycetes genomes: A test case for predicting lifestyles and emergence of pathogens.</title>
        <authorList>
            <person name="Haridas S."/>
            <person name="Albert R."/>
            <person name="Binder M."/>
            <person name="Bloem J."/>
            <person name="LaButti K."/>
            <person name="Salamov A."/>
            <person name="Andreopoulos B."/>
            <person name="Baker S."/>
            <person name="Barry K."/>
            <person name="Bills G."/>
            <person name="Bluhm B."/>
            <person name="Cannon C."/>
            <person name="Castanera R."/>
            <person name="Culley D."/>
            <person name="Daum C."/>
            <person name="Ezra D."/>
            <person name="Gonzalez J."/>
            <person name="Henrissat B."/>
            <person name="Kuo A."/>
            <person name="Liang C."/>
            <person name="Lipzen A."/>
            <person name="Lutzoni F."/>
            <person name="Magnuson J."/>
            <person name="Mondo S."/>
            <person name="Nolan M."/>
            <person name="Ohm R."/>
            <person name="Pangilinan J."/>
            <person name="Park H.-J."/>
            <person name="Ramirez L."/>
            <person name="Alfaro M."/>
            <person name="Sun H."/>
            <person name="Tritt A."/>
            <person name="Yoshinaga Y."/>
            <person name="Zwiers L.-H."/>
            <person name="Turgeon B."/>
            <person name="Goodwin S."/>
            <person name="Spatafora J."/>
            <person name="Crous P."/>
            <person name="Grigoriev I."/>
        </authorList>
    </citation>
    <scope>NUCLEOTIDE SEQUENCE [LARGE SCALE GENOMIC DNA]</scope>
    <source>
        <strain evidence="2">CBS 304.66</strain>
    </source>
</reference>
<protein>
    <submittedName>
        <fullName evidence="1">Uncharacterized protein</fullName>
    </submittedName>
</protein>